<dbReference type="AlphaFoldDB" id="A0A6G1K2Z6"/>
<protein>
    <submittedName>
        <fullName evidence="1">Uncharacterized protein</fullName>
    </submittedName>
</protein>
<organism evidence="1 2">
    <name type="scientific">Pleomassaria siparia CBS 279.74</name>
    <dbReference type="NCBI Taxonomy" id="1314801"/>
    <lineage>
        <taxon>Eukaryota</taxon>
        <taxon>Fungi</taxon>
        <taxon>Dikarya</taxon>
        <taxon>Ascomycota</taxon>
        <taxon>Pezizomycotina</taxon>
        <taxon>Dothideomycetes</taxon>
        <taxon>Pleosporomycetidae</taxon>
        <taxon>Pleosporales</taxon>
        <taxon>Pleomassariaceae</taxon>
        <taxon>Pleomassaria</taxon>
    </lineage>
</organism>
<dbReference type="Proteomes" id="UP000799428">
    <property type="component" value="Unassembled WGS sequence"/>
</dbReference>
<reference evidence="1" key="1">
    <citation type="journal article" date="2020" name="Stud. Mycol.">
        <title>101 Dothideomycetes genomes: a test case for predicting lifestyles and emergence of pathogens.</title>
        <authorList>
            <person name="Haridas S."/>
            <person name="Albert R."/>
            <person name="Binder M."/>
            <person name="Bloem J."/>
            <person name="Labutti K."/>
            <person name="Salamov A."/>
            <person name="Andreopoulos B."/>
            <person name="Baker S."/>
            <person name="Barry K."/>
            <person name="Bills G."/>
            <person name="Bluhm B."/>
            <person name="Cannon C."/>
            <person name="Castanera R."/>
            <person name="Culley D."/>
            <person name="Daum C."/>
            <person name="Ezra D."/>
            <person name="Gonzalez J."/>
            <person name="Henrissat B."/>
            <person name="Kuo A."/>
            <person name="Liang C."/>
            <person name="Lipzen A."/>
            <person name="Lutzoni F."/>
            <person name="Magnuson J."/>
            <person name="Mondo S."/>
            <person name="Nolan M."/>
            <person name="Ohm R."/>
            <person name="Pangilinan J."/>
            <person name="Park H.-J."/>
            <person name="Ramirez L."/>
            <person name="Alfaro M."/>
            <person name="Sun H."/>
            <person name="Tritt A."/>
            <person name="Yoshinaga Y."/>
            <person name="Zwiers L.-H."/>
            <person name="Turgeon B."/>
            <person name="Goodwin S."/>
            <person name="Spatafora J."/>
            <person name="Crous P."/>
            <person name="Grigoriev I."/>
        </authorList>
    </citation>
    <scope>NUCLEOTIDE SEQUENCE</scope>
    <source>
        <strain evidence="1">CBS 279.74</strain>
    </source>
</reference>
<gene>
    <name evidence="1" type="ORF">K504DRAFT_70015</name>
</gene>
<keyword evidence="2" id="KW-1185">Reference proteome</keyword>
<evidence type="ECO:0000313" key="1">
    <source>
        <dbReference type="EMBL" id="KAF2706895.1"/>
    </source>
</evidence>
<name>A0A6G1K2Z6_9PLEO</name>
<sequence>MMDSHIPPSRLLGLPTELRYAIYDHLNLGEPVCYPFPASPITSISHGPPPGQLLVICSQIRDEIRAHYYGRVTFRLMALGSSQINRSDISAKALSVLRQAKKVELVMVWNLSPQRESADPATWPWWMTEWLHDQVRLLKEEGHKLDLVIVSLRDVSLGENWEMKKKLLAPLQVLKGRARLKVQSPGADITEKSR</sequence>
<dbReference type="OrthoDB" id="2951834at2759"/>
<dbReference type="EMBL" id="MU005775">
    <property type="protein sequence ID" value="KAF2706895.1"/>
    <property type="molecule type" value="Genomic_DNA"/>
</dbReference>
<accession>A0A6G1K2Z6</accession>
<evidence type="ECO:0000313" key="2">
    <source>
        <dbReference type="Proteomes" id="UP000799428"/>
    </source>
</evidence>
<proteinExistence type="predicted"/>